<name>A0A9W8TSF7_9PEZI</name>
<protein>
    <submittedName>
        <fullName evidence="3">Uncharacterized protein</fullName>
    </submittedName>
</protein>
<evidence type="ECO:0000313" key="4">
    <source>
        <dbReference type="Proteomes" id="UP001148614"/>
    </source>
</evidence>
<gene>
    <name evidence="3" type="ORF">NPX13_g465</name>
</gene>
<organism evidence="3 4">
    <name type="scientific">Xylaria arbuscula</name>
    <dbReference type="NCBI Taxonomy" id="114810"/>
    <lineage>
        <taxon>Eukaryota</taxon>
        <taxon>Fungi</taxon>
        <taxon>Dikarya</taxon>
        <taxon>Ascomycota</taxon>
        <taxon>Pezizomycotina</taxon>
        <taxon>Sordariomycetes</taxon>
        <taxon>Xylariomycetidae</taxon>
        <taxon>Xylariales</taxon>
        <taxon>Xylariaceae</taxon>
        <taxon>Xylaria</taxon>
    </lineage>
</organism>
<feature type="region of interest" description="Disordered" evidence="2">
    <location>
        <begin position="445"/>
        <end position="469"/>
    </location>
</feature>
<feature type="coiled-coil region" evidence="1">
    <location>
        <begin position="101"/>
        <end position="128"/>
    </location>
</feature>
<reference evidence="3" key="1">
    <citation type="submission" date="2022-07" db="EMBL/GenBank/DDBJ databases">
        <title>Genome Sequence of Xylaria arbuscula.</title>
        <authorList>
            <person name="Buettner E."/>
        </authorList>
    </citation>
    <scope>NUCLEOTIDE SEQUENCE</scope>
    <source>
        <strain evidence="3">VT107</strain>
    </source>
</reference>
<evidence type="ECO:0000313" key="3">
    <source>
        <dbReference type="EMBL" id="KAJ3580106.1"/>
    </source>
</evidence>
<comment type="caution">
    <text evidence="3">The sequence shown here is derived from an EMBL/GenBank/DDBJ whole genome shotgun (WGS) entry which is preliminary data.</text>
</comment>
<dbReference type="EMBL" id="JANPWZ010000030">
    <property type="protein sequence ID" value="KAJ3580106.1"/>
    <property type="molecule type" value="Genomic_DNA"/>
</dbReference>
<sequence>MAPRRRREIRNRQCSALQEDGSECRETLLHIRHTLCQEHYQEYERLHKSYKLRENDYGNIDTDKSGLGTREKLEAKLAAGKEILELRDQVNRRFFSLSAHNRGHIQRILRLQSAIRSLEQQLADLHVKDAMTPTQDGVATKASGQPFTPDGGETPPDHSAALIKKSADGFLSRMVDELYSISPSLNDSSSVALDNETRMLRGLDERDFIMRFLFREFLVDQADANMLAEARQIDSIDKFMRGCSSIEFLKDCCKFFTTFNAKCSPKLYLLRKAVCDYLLDPQAPSIMILGAKIAAQDSPQRMTTKGWDVLFINFTGIVGWWNFDQFAIEFEDIVLVKTLTEFRRYESEDDNESRGWYVPEQHSPRGSVLPIMHGFITVTRSSFDSEEFTAQTRNDVVEESQVRAYLVGRMSKMNPWARRLAQELNERTVHLQVLVSDGEDNKMTPIVPLSGEDQNPWLKRTRSGPTQESLGSEEWMIELSLADVIDNLETIHDPTVLAKDYYEFIVIERTPNKRSFDLLDLIGQALSVLKGHITINEALREAAHKYVPADELVQMMEVIDEMEFPQDLKLHSYPDMDNRVRSWEVPGAAKSTIRAIVRDSSYVTSLHDSLLISKLSTDLESRGIIARMHDYIRPHTCPVVIKGVDGVNDLYFDYDMGPLNEETFPGTAFDSKHLRNNLLKFCDAYKLAHPDAVFAKGGIDVPYCAWPMPAFGKYAGLNFCTPEGKLYEWKTLPFDVPLAMNIWEYYVNCHINGKFPFVRLVQTTLVICAENCHSVGVNTDKLRKVGEEHGWTFSIPSAACWTTNARNIGVGFLRRGVDPTMTGMW</sequence>
<keyword evidence="4" id="KW-1185">Reference proteome</keyword>
<keyword evidence="1" id="KW-0175">Coiled coil</keyword>
<evidence type="ECO:0000256" key="2">
    <source>
        <dbReference type="SAM" id="MobiDB-lite"/>
    </source>
</evidence>
<feature type="compositionally biased region" description="Polar residues" evidence="2">
    <location>
        <begin position="135"/>
        <end position="146"/>
    </location>
</feature>
<dbReference type="Proteomes" id="UP001148614">
    <property type="component" value="Unassembled WGS sequence"/>
</dbReference>
<proteinExistence type="predicted"/>
<feature type="region of interest" description="Disordered" evidence="2">
    <location>
        <begin position="135"/>
        <end position="157"/>
    </location>
</feature>
<accession>A0A9W8TSF7</accession>
<evidence type="ECO:0000256" key="1">
    <source>
        <dbReference type="SAM" id="Coils"/>
    </source>
</evidence>
<dbReference type="AlphaFoldDB" id="A0A9W8TSF7"/>